<evidence type="ECO:0000313" key="12">
    <source>
        <dbReference type="RefSeq" id="XP_026684074.1"/>
    </source>
</evidence>
<evidence type="ECO:0000256" key="2">
    <source>
        <dbReference type="ARBA" id="ARBA00022679"/>
    </source>
</evidence>
<feature type="region of interest" description="Disordered" evidence="6">
    <location>
        <begin position="105"/>
        <end position="211"/>
    </location>
</feature>
<dbReference type="PANTHER" id="PTHR21367:SF1">
    <property type="entry name" value="ARGINYL-TRNA--PROTEIN TRANSFERASE 1"/>
    <property type="match status" value="1"/>
</dbReference>
<evidence type="ECO:0000256" key="3">
    <source>
        <dbReference type="ARBA" id="ARBA00022786"/>
    </source>
</evidence>
<evidence type="ECO:0000256" key="6">
    <source>
        <dbReference type="SAM" id="MobiDB-lite"/>
    </source>
</evidence>
<dbReference type="CTD" id="11101"/>
<dbReference type="GO" id="GO:0005737">
    <property type="term" value="C:cytoplasm"/>
    <property type="evidence" value="ECO:0007669"/>
    <property type="project" value="TreeGrafter"/>
</dbReference>
<dbReference type="Proteomes" id="UP000079169">
    <property type="component" value="Unplaced"/>
</dbReference>
<comment type="similarity">
    <text evidence="1 5">Belongs to the R-transferase family.</text>
</comment>
<gene>
    <name evidence="10 11 12" type="primary">LOC103515653</name>
</gene>
<dbReference type="EC" id="2.3.2.8" evidence="5"/>
<reference evidence="10 11" key="1">
    <citation type="submission" date="2025-04" db="UniProtKB">
        <authorList>
            <consortium name="RefSeq"/>
        </authorList>
    </citation>
    <scope>IDENTIFICATION</scope>
</reference>
<dbReference type="GeneID" id="103515653"/>
<dbReference type="RefSeq" id="XP_008478810.1">
    <property type="nucleotide sequence ID" value="XM_008480588.3"/>
</dbReference>
<organism evidence="9 10">
    <name type="scientific">Diaphorina citri</name>
    <name type="common">Asian citrus psyllid</name>
    <dbReference type="NCBI Taxonomy" id="121845"/>
    <lineage>
        <taxon>Eukaryota</taxon>
        <taxon>Metazoa</taxon>
        <taxon>Ecdysozoa</taxon>
        <taxon>Arthropoda</taxon>
        <taxon>Hexapoda</taxon>
        <taxon>Insecta</taxon>
        <taxon>Pterygota</taxon>
        <taxon>Neoptera</taxon>
        <taxon>Paraneoptera</taxon>
        <taxon>Hemiptera</taxon>
        <taxon>Sternorrhyncha</taxon>
        <taxon>Psylloidea</taxon>
        <taxon>Psyllidae</taxon>
        <taxon>Diaphorininae</taxon>
        <taxon>Diaphorina</taxon>
    </lineage>
</organism>
<dbReference type="PIRSF" id="PIRSF037207">
    <property type="entry name" value="ATE1_euk"/>
    <property type="match status" value="1"/>
</dbReference>
<accession>A0A1S3DDI1</accession>
<name>A0A1S3DDI1_DIACI</name>
<comment type="function">
    <text evidence="5">Involved in the post-translational conjugation of arginine to the N-terminal aspartate or glutamate of a protein. This arginylation is required for degradation of the protein via the ubiquitin pathway.</text>
</comment>
<dbReference type="PANTHER" id="PTHR21367">
    <property type="entry name" value="ARGININE-TRNA-PROTEIN TRANSFERASE 1"/>
    <property type="match status" value="1"/>
</dbReference>
<dbReference type="RefSeq" id="XP_008478811.1">
    <property type="nucleotide sequence ID" value="XM_008480589.3"/>
</dbReference>
<keyword evidence="9" id="KW-1185">Reference proteome</keyword>
<evidence type="ECO:0000259" key="8">
    <source>
        <dbReference type="Pfam" id="PF04377"/>
    </source>
</evidence>
<evidence type="ECO:0000256" key="5">
    <source>
        <dbReference type="PIRNR" id="PIRNR037207"/>
    </source>
</evidence>
<dbReference type="Pfam" id="PF04377">
    <property type="entry name" value="ATE_C"/>
    <property type="match status" value="1"/>
</dbReference>
<dbReference type="OMA" id="SDRMVYS"/>
<sequence>MNNSERSIVEFFSKSDGRSCGYCKSSSSSCSHGMWAHSLNVHDYQSLIDRGWRRSGHYCYKPVMNETCCPAYTIKCDAVQFKLTRSQKKLLKRFNHYLATGEKMKGPSTVKYHDRNVTSDMPTLPCIPSTKTIDPDHKMEGESTTSESSSSKLKQDTQESASSIGHKSHEPKTSSSSSSSSSQVTSSGEKVPSPNPLTSTAGSSKSKHLRIERRKQTLLSRGLSMDQVLATMQASKLRRATREKTLEDFIHVKLPDNAKHRLELRLVQSSPPSSLFKKTFNLVVDVYRRYQMSVHGSAPAKCNSEQFTRFLCNSPLQASKASTGGHGYGSFHQQYWLDGRLIAVGVIDILPLCVSSVYFFYDPDYSWLSLGTLSSLREIEFTRSLHRSLPELSSYYMGFYIHSCPKMRYKGNLRPSYLLCPEVYSWHFIQEARQLLDRSKYSRLNPDIEAKDKDCDVTLDQVLVLTGGKVMLYRQFKQMYDHDEEHPLVQEYASLVGQYCAYRMLLVQ</sequence>
<feature type="domain" description="N-end rule aminoacyl transferase C-terminal" evidence="8">
    <location>
        <begin position="285"/>
        <end position="420"/>
    </location>
</feature>
<protein>
    <recommendedName>
        <fullName evidence="5">Arginyl-tRNA--protein transferase 1</fullName>
        <shortName evidence="5">Arginyltransferase 1</shortName>
        <shortName evidence="5">R-transferase 1</shortName>
        <ecNumber evidence="5">2.3.2.8</ecNumber>
    </recommendedName>
    <alternativeName>
        <fullName evidence="5">Arginine-tRNA--protein transferase 1</fullName>
    </alternativeName>
</protein>
<evidence type="ECO:0000313" key="10">
    <source>
        <dbReference type="RefSeq" id="XP_008478810.1"/>
    </source>
</evidence>
<keyword evidence="4 5" id="KW-0012">Acyltransferase</keyword>
<dbReference type="InterPro" id="IPR030700">
    <property type="entry name" value="N-end_Aminoacyl_Trfase"/>
</dbReference>
<dbReference type="RefSeq" id="XP_026684074.1">
    <property type="nucleotide sequence ID" value="XM_026828273.1"/>
</dbReference>
<feature type="domain" description="N-end aminoacyl transferase N-terminal" evidence="7">
    <location>
        <begin position="19"/>
        <end position="89"/>
    </location>
</feature>
<dbReference type="STRING" id="121845.A0A1S3DDI1"/>
<dbReference type="GO" id="GO:0004057">
    <property type="term" value="F:arginyl-tRNA--protein transferase activity"/>
    <property type="evidence" value="ECO:0007669"/>
    <property type="project" value="UniProtKB-EC"/>
</dbReference>
<comment type="catalytic activity">
    <reaction evidence="5">
        <text>an N-terminal L-alpha-aminoacyl-[protein] + L-arginyl-tRNA(Arg) = an N-terminal L-arginyl-L-aminoacyl-[protein] + tRNA(Arg) + H(+)</text>
        <dbReference type="Rhea" id="RHEA:10208"/>
        <dbReference type="Rhea" id="RHEA-COMP:9658"/>
        <dbReference type="Rhea" id="RHEA-COMP:9673"/>
        <dbReference type="Rhea" id="RHEA-COMP:10636"/>
        <dbReference type="Rhea" id="RHEA-COMP:10638"/>
        <dbReference type="ChEBI" id="CHEBI:15378"/>
        <dbReference type="ChEBI" id="CHEBI:78442"/>
        <dbReference type="ChEBI" id="CHEBI:78513"/>
        <dbReference type="ChEBI" id="CHEBI:78597"/>
        <dbReference type="ChEBI" id="CHEBI:83562"/>
        <dbReference type="EC" id="2.3.2.8"/>
    </reaction>
</comment>
<evidence type="ECO:0000313" key="9">
    <source>
        <dbReference type="Proteomes" id="UP000079169"/>
    </source>
</evidence>
<dbReference type="InterPro" id="IPR007471">
    <property type="entry name" value="N-end_Aminoacyl_Trfase_N"/>
</dbReference>
<evidence type="ECO:0000256" key="4">
    <source>
        <dbReference type="ARBA" id="ARBA00023315"/>
    </source>
</evidence>
<evidence type="ECO:0000256" key="1">
    <source>
        <dbReference type="ARBA" id="ARBA00009991"/>
    </source>
</evidence>
<dbReference type="InterPro" id="IPR017137">
    <property type="entry name" value="Arg-tRNA-P_Trfase_1_euk"/>
</dbReference>
<dbReference type="Pfam" id="PF04376">
    <property type="entry name" value="ATE_N"/>
    <property type="match status" value="1"/>
</dbReference>
<dbReference type="PaxDb" id="121845-A0A1S3DDI1"/>
<proteinExistence type="inferred from homology"/>
<feature type="compositionally biased region" description="Low complexity" evidence="6">
    <location>
        <begin position="174"/>
        <end position="187"/>
    </location>
</feature>
<evidence type="ECO:0000259" key="7">
    <source>
        <dbReference type="Pfam" id="PF04376"/>
    </source>
</evidence>
<dbReference type="SUPFAM" id="SSF55729">
    <property type="entry name" value="Acyl-CoA N-acyltransferases (Nat)"/>
    <property type="match status" value="1"/>
</dbReference>
<dbReference type="InterPro" id="IPR016181">
    <property type="entry name" value="Acyl_CoA_acyltransferase"/>
</dbReference>
<dbReference type="AlphaFoldDB" id="A0A1S3DDI1"/>
<evidence type="ECO:0000313" key="11">
    <source>
        <dbReference type="RefSeq" id="XP_008478811.1"/>
    </source>
</evidence>
<dbReference type="KEGG" id="dci:103515653"/>
<dbReference type="InterPro" id="IPR007472">
    <property type="entry name" value="N-end_Aminoacyl_Trfase_C"/>
</dbReference>
<feature type="compositionally biased region" description="Low complexity" evidence="6">
    <location>
        <begin position="142"/>
        <end position="151"/>
    </location>
</feature>
<keyword evidence="3 5" id="KW-0833">Ubl conjugation pathway</keyword>
<keyword evidence="2 5" id="KW-0808">Transferase</keyword>